<keyword evidence="7" id="KW-1185">Reference proteome</keyword>
<feature type="domain" description="NlpC/P60" evidence="5">
    <location>
        <begin position="236"/>
        <end position="366"/>
    </location>
</feature>
<evidence type="ECO:0000259" key="5">
    <source>
        <dbReference type="PROSITE" id="PS51935"/>
    </source>
</evidence>
<dbReference type="Pfam" id="PF18348">
    <property type="entry name" value="SH3_16"/>
    <property type="match status" value="1"/>
</dbReference>
<dbReference type="PANTHER" id="PTHR47053">
    <property type="entry name" value="MUREIN DD-ENDOPEPTIDASE MEPH-RELATED"/>
    <property type="match status" value="1"/>
</dbReference>
<dbReference type="Gene3D" id="2.30.30.40">
    <property type="entry name" value="SH3 Domains"/>
    <property type="match status" value="1"/>
</dbReference>
<sequence length="381" mass="42747">MKSKILISFSLLLLIRISVFSQSQNILYKVKSEFAPDSRTAIFEIKYDSVSGTLKGKTNIIKAKEKLIFEFSKASVNLIDSVETLPNKTLSDNRFGIVNVSVANLRTTPNESAELASQLLLGMPLRLLEKHRGWYRVQSPDQYIGWVDGSTIEVFTQKAFENQTSIPKVVYVQTSGFALSDSLNSNSRIRDLSFGNLNSYKKVGANYTELILPDGKLGFVKNADVVDSKLWLKNLNSDITNIKEITNTFLGIPYLWGGTSYKGVDCSGFTRMAYFSKGLLLPRDASQQVLLGKEISIENNFKNLQEGDLLFFGNTTTKKVTHVAIWLGDLKFVHSSGMVKINSFDKNDPDFDSYNLERLIVVKRLSENLPKLGCNNLYILD</sequence>
<dbReference type="InterPro" id="IPR041382">
    <property type="entry name" value="SH3_16"/>
</dbReference>
<comment type="similarity">
    <text evidence="1">Belongs to the peptidase C40 family.</text>
</comment>
<dbReference type="InterPro" id="IPR000064">
    <property type="entry name" value="NLP_P60_dom"/>
</dbReference>
<comment type="caution">
    <text evidence="6">The sequence shown here is derived from an EMBL/GenBank/DDBJ whole genome shotgun (WGS) entry which is preliminary data.</text>
</comment>
<evidence type="ECO:0000313" key="6">
    <source>
        <dbReference type="EMBL" id="MFC3810004.1"/>
    </source>
</evidence>
<dbReference type="InterPro" id="IPR038765">
    <property type="entry name" value="Papain-like_cys_pep_sf"/>
</dbReference>
<protein>
    <submittedName>
        <fullName evidence="6">NlpC/P60 family protein</fullName>
    </submittedName>
</protein>
<dbReference type="RefSeq" id="WP_379835734.1">
    <property type="nucleotide sequence ID" value="NZ_JBHRYQ010000001.1"/>
</dbReference>
<evidence type="ECO:0000256" key="3">
    <source>
        <dbReference type="ARBA" id="ARBA00022801"/>
    </source>
</evidence>
<dbReference type="Proteomes" id="UP001595616">
    <property type="component" value="Unassembled WGS sequence"/>
</dbReference>
<gene>
    <name evidence="6" type="ORF">ACFOOI_05015</name>
</gene>
<dbReference type="InterPro" id="IPR051202">
    <property type="entry name" value="Peptidase_C40"/>
</dbReference>
<accession>A0ABV7YTU5</accession>
<dbReference type="EMBL" id="JBHRYQ010000001">
    <property type="protein sequence ID" value="MFC3810004.1"/>
    <property type="molecule type" value="Genomic_DNA"/>
</dbReference>
<keyword evidence="3" id="KW-0378">Hydrolase</keyword>
<dbReference type="Gene3D" id="3.90.1720.10">
    <property type="entry name" value="endopeptidase domain like (from Nostoc punctiforme)"/>
    <property type="match status" value="1"/>
</dbReference>
<evidence type="ECO:0000256" key="2">
    <source>
        <dbReference type="ARBA" id="ARBA00022670"/>
    </source>
</evidence>
<organism evidence="6 7">
    <name type="scientific">Lacihabitans lacunae</name>
    <dbReference type="NCBI Taxonomy" id="1028214"/>
    <lineage>
        <taxon>Bacteria</taxon>
        <taxon>Pseudomonadati</taxon>
        <taxon>Bacteroidota</taxon>
        <taxon>Cytophagia</taxon>
        <taxon>Cytophagales</taxon>
        <taxon>Leadbetterellaceae</taxon>
        <taxon>Lacihabitans</taxon>
    </lineage>
</organism>
<keyword evidence="2" id="KW-0645">Protease</keyword>
<dbReference type="PANTHER" id="PTHR47053:SF1">
    <property type="entry name" value="MUREIN DD-ENDOPEPTIDASE MEPH-RELATED"/>
    <property type="match status" value="1"/>
</dbReference>
<evidence type="ECO:0000256" key="1">
    <source>
        <dbReference type="ARBA" id="ARBA00007074"/>
    </source>
</evidence>
<evidence type="ECO:0000313" key="7">
    <source>
        <dbReference type="Proteomes" id="UP001595616"/>
    </source>
</evidence>
<dbReference type="PROSITE" id="PS51935">
    <property type="entry name" value="NLPC_P60"/>
    <property type="match status" value="1"/>
</dbReference>
<proteinExistence type="inferred from homology"/>
<keyword evidence="4" id="KW-0788">Thiol protease</keyword>
<reference evidence="7" key="1">
    <citation type="journal article" date="2019" name="Int. J. Syst. Evol. Microbiol.">
        <title>The Global Catalogue of Microorganisms (GCM) 10K type strain sequencing project: providing services to taxonomists for standard genome sequencing and annotation.</title>
        <authorList>
            <consortium name="The Broad Institute Genomics Platform"/>
            <consortium name="The Broad Institute Genome Sequencing Center for Infectious Disease"/>
            <person name="Wu L."/>
            <person name="Ma J."/>
        </authorList>
    </citation>
    <scope>NUCLEOTIDE SEQUENCE [LARGE SCALE GENOMIC DNA]</scope>
    <source>
        <strain evidence="7">CECT 7956</strain>
    </source>
</reference>
<evidence type="ECO:0000256" key="4">
    <source>
        <dbReference type="ARBA" id="ARBA00022807"/>
    </source>
</evidence>
<dbReference type="Pfam" id="PF00877">
    <property type="entry name" value="NLPC_P60"/>
    <property type="match status" value="1"/>
</dbReference>
<dbReference type="SUPFAM" id="SSF54001">
    <property type="entry name" value="Cysteine proteinases"/>
    <property type="match status" value="1"/>
</dbReference>
<name>A0ABV7YTU5_9BACT</name>